<keyword evidence="3" id="KW-1185">Reference proteome</keyword>
<feature type="domain" description="Transposase IS66 central" evidence="1">
    <location>
        <begin position="73"/>
        <end position="204"/>
    </location>
</feature>
<dbReference type="PANTHER" id="PTHR33678">
    <property type="entry name" value="BLL1576 PROTEIN"/>
    <property type="match status" value="1"/>
</dbReference>
<organism evidence="2 3">
    <name type="scientific">Paenibacillus hemerocallicola</name>
    <dbReference type="NCBI Taxonomy" id="1172614"/>
    <lineage>
        <taxon>Bacteria</taxon>
        <taxon>Bacillati</taxon>
        <taxon>Bacillota</taxon>
        <taxon>Bacilli</taxon>
        <taxon>Bacillales</taxon>
        <taxon>Paenibacillaceae</taxon>
        <taxon>Paenibacillus</taxon>
    </lineage>
</organism>
<dbReference type="InterPro" id="IPR052344">
    <property type="entry name" value="Transposase-related"/>
</dbReference>
<accession>A0A5C4SYV0</accession>
<dbReference type="EMBL" id="VDCQ01000069">
    <property type="protein sequence ID" value="TNJ61932.1"/>
    <property type="molecule type" value="Genomic_DNA"/>
</dbReference>
<protein>
    <recommendedName>
        <fullName evidence="1">Transposase IS66 central domain-containing protein</fullName>
    </recommendedName>
</protein>
<dbReference type="AlphaFoldDB" id="A0A5C4SYV0"/>
<evidence type="ECO:0000313" key="2">
    <source>
        <dbReference type="EMBL" id="TNJ61932.1"/>
    </source>
</evidence>
<reference evidence="2 3" key="1">
    <citation type="submission" date="2019-05" db="EMBL/GenBank/DDBJ databases">
        <title>We sequenced the genome of Paenibacillus hemerocallicola KCTC 33185 for further insight into its adaptation and study the phylogeny of Paenibacillus.</title>
        <authorList>
            <person name="Narsing Rao M.P."/>
        </authorList>
    </citation>
    <scope>NUCLEOTIDE SEQUENCE [LARGE SCALE GENOMIC DNA]</scope>
    <source>
        <strain evidence="2 3">KCTC 33185</strain>
    </source>
</reference>
<comment type="caution">
    <text evidence="2">The sequence shown here is derived from an EMBL/GenBank/DDBJ whole genome shotgun (WGS) entry which is preliminary data.</text>
</comment>
<evidence type="ECO:0000259" key="1">
    <source>
        <dbReference type="Pfam" id="PF03050"/>
    </source>
</evidence>
<name>A0A5C4SYV0_9BACL</name>
<sequence length="222" mass="24773">MLGLPGGRTLRRIRETSGLRPAATAHPRHRASRGANLLSALPFPAASRFSGSGHRSRPVWGEFDRVGRVFAFVSDAALRRACELIADQTGHRPSEATLLACLETAHEQLAPYEQTIREQVLATPVAHADETEIRIEGTPQWLHTFSTPEWTFQAVHDKRGSEAFDDIGLIPRYSGILVHDCNMPYFKDGYSFELALCGAHLKRLERRYTTILHDGETECQQG</sequence>
<dbReference type="InterPro" id="IPR004291">
    <property type="entry name" value="Transposase_IS66_central"/>
</dbReference>
<evidence type="ECO:0000313" key="3">
    <source>
        <dbReference type="Proteomes" id="UP000307943"/>
    </source>
</evidence>
<dbReference type="Pfam" id="PF03050">
    <property type="entry name" value="DDE_Tnp_IS66"/>
    <property type="match status" value="1"/>
</dbReference>
<dbReference type="PANTHER" id="PTHR33678:SF1">
    <property type="entry name" value="BLL1576 PROTEIN"/>
    <property type="match status" value="1"/>
</dbReference>
<gene>
    <name evidence="2" type="ORF">FE784_33265</name>
</gene>
<dbReference type="OrthoDB" id="61007at2"/>
<proteinExistence type="predicted"/>
<dbReference type="Proteomes" id="UP000307943">
    <property type="component" value="Unassembled WGS sequence"/>
</dbReference>